<organism evidence="8 9">
    <name type="scientific">Penicillium angulare</name>
    <dbReference type="NCBI Taxonomy" id="116970"/>
    <lineage>
        <taxon>Eukaryota</taxon>
        <taxon>Fungi</taxon>
        <taxon>Dikarya</taxon>
        <taxon>Ascomycota</taxon>
        <taxon>Pezizomycotina</taxon>
        <taxon>Eurotiomycetes</taxon>
        <taxon>Eurotiomycetidae</taxon>
        <taxon>Eurotiales</taxon>
        <taxon>Aspergillaceae</taxon>
        <taxon>Penicillium</taxon>
    </lineage>
</organism>
<evidence type="ECO:0000313" key="8">
    <source>
        <dbReference type="EMBL" id="KAJ5113963.1"/>
    </source>
</evidence>
<dbReference type="PROSITE" id="PS00901">
    <property type="entry name" value="CYS_SYNTHASE"/>
    <property type="match status" value="1"/>
</dbReference>
<dbReference type="InterPro" id="IPR001926">
    <property type="entry name" value="TrpB-like_PALP"/>
</dbReference>
<dbReference type="InterPro" id="IPR036052">
    <property type="entry name" value="TrpB-like_PALP_sf"/>
</dbReference>
<evidence type="ECO:0000256" key="2">
    <source>
        <dbReference type="ARBA" id="ARBA00005003"/>
    </source>
</evidence>
<protein>
    <recommendedName>
        <fullName evidence="4">cystathionine beta-synthase</fullName>
        <ecNumber evidence="4">4.2.1.22</ecNumber>
    </recommendedName>
</protein>
<evidence type="ECO:0000256" key="1">
    <source>
        <dbReference type="ARBA" id="ARBA00001933"/>
    </source>
</evidence>
<dbReference type="EC" id="4.2.1.22" evidence="4"/>
<comment type="similarity">
    <text evidence="3">Belongs to the cysteine synthase/cystathionine beta-synthase family.</text>
</comment>
<evidence type="ECO:0000256" key="6">
    <source>
        <dbReference type="ARBA" id="ARBA00047490"/>
    </source>
</evidence>
<gene>
    <name evidence="8" type="ORF">N7456_002497</name>
</gene>
<dbReference type="SUPFAM" id="SSF53686">
    <property type="entry name" value="Tryptophan synthase beta subunit-like PLP-dependent enzymes"/>
    <property type="match status" value="1"/>
</dbReference>
<reference evidence="8" key="1">
    <citation type="submission" date="2022-11" db="EMBL/GenBank/DDBJ databases">
        <authorList>
            <person name="Petersen C."/>
        </authorList>
    </citation>
    <scope>NUCLEOTIDE SEQUENCE</scope>
    <source>
        <strain evidence="8">IBT 30069</strain>
    </source>
</reference>
<dbReference type="OrthoDB" id="728at2759"/>
<comment type="caution">
    <text evidence="8">The sequence shown here is derived from an EMBL/GenBank/DDBJ whole genome shotgun (WGS) entry which is preliminary data.</text>
</comment>
<dbReference type="InterPro" id="IPR001216">
    <property type="entry name" value="P-phosphate_BS"/>
</dbReference>
<dbReference type="Proteomes" id="UP001149165">
    <property type="component" value="Unassembled WGS sequence"/>
</dbReference>
<dbReference type="GO" id="GO:0004122">
    <property type="term" value="F:cystathionine beta-synthase activity"/>
    <property type="evidence" value="ECO:0007669"/>
    <property type="project" value="UniProtKB-EC"/>
</dbReference>
<evidence type="ECO:0000256" key="3">
    <source>
        <dbReference type="ARBA" id="ARBA00007103"/>
    </source>
</evidence>
<dbReference type="GO" id="GO:0006535">
    <property type="term" value="P:cysteine biosynthetic process from serine"/>
    <property type="evidence" value="ECO:0007669"/>
    <property type="project" value="InterPro"/>
</dbReference>
<dbReference type="FunFam" id="3.40.50.1100:FF:000118">
    <property type="entry name" value="Related to CYS4-cystathionine beta-synthase"/>
    <property type="match status" value="1"/>
</dbReference>
<dbReference type="Pfam" id="PF00291">
    <property type="entry name" value="PALP"/>
    <property type="match status" value="1"/>
</dbReference>
<dbReference type="Gene3D" id="3.40.50.1100">
    <property type="match status" value="2"/>
</dbReference>
<dbReference type="CDD" id="cd01561">
    <property type="entry name" value="CBS_like"/>
    <property type="match status" value="1"/>
</dbReference>
<proteinExistence type="inferred from homology"/>
<evidence type="ECO:0000256" key="4">
    <source>
        <dbReference type="ARBA" id="ARBA00012041"/>
    </source>
</evidence>
<comment type="pathway">
    <text evidence="2">Amino-acid biosynthesis; L-cysteine biosynthesis; L-cysteine from L-homocysteine and L-serine: step 1/2.</text>
</comment>
<keyword evidence="9" id="KW-1185">Reference proteome</keyword>
<dbReference type="EMBL" id="JAPQKH010000002">
    <property type="protein sequence ID" value="KAJ5113963.1"/>
    <property type="molecule type" value="Genomic_DNA"/>
</dbReference>
<accession>A0A9W9G8D3</accession>
<evidence type="ECO:0000313" key="9">
    <source>
        <dbReference type="Proteomes" id="UP001149165"/>
    </source>
</evidence>
<comment type="catalytic activity">
    <reaction evidence="6">
        <text>L-homocysteine + L-serine = L,L-cystathionine + H2O</text>
        <dbReference type="Rhea" id="RHEA:10112"/>
        <dbReference type="ChEBI" id="CHEBI:15377"/>
        <dbReference type="ChEBI" id="CHEBI:33384"/>
        <dbReference type="ChEBI" id="CHEBI:58161"/>
        <dbReference type="ChEBI" id="CHEBI:58199"/>
        <dbReference type="EC" id="4.2.1.22"/>
    </reaction>
</comment>
<keyword evidence="5" id="KW-0663">Pyridoxal phosphate</keyword>
<sequence length="341" mass="36754">MEATTDKRLPFLGRLKHDSVADCIGATPLVRLNHLPTALGLKAQVFAKLEYLNPGGSVKDRIAKRMLEKAEEGGKVKPGGTLIEASSGNTGIAIALLAAIKGYKCIITLSEKMSLEKEQILNALGAKVIRTPAGVSIDSPDSIISVAKRLHEEIPNSFILNQYANPDNPAAHEYGTAEELWYQTEGHIDAFISAAGTGGTVTGTGRGLRKHNKDILIIGVDPLGSILALPDELNGPKAEFKIEGIGYDFVPEVLDQHGPDLWIKTSDADSFNYARRLVREEGILCGGSSGATIAALVQLVKSRPELNVEDKLIVVILADSLRNYLTKFANDEWMVEQGYSV</sequence>
<evidence type="ECO:0000256" key="5">
    <source>
        <dbReference type="ARBA" id="ARBA00022898"/>
    </source>
</evidence>
<reference evidence="8" key="2">
    <citation type="journal article" date="2023" name="IMA Fungus">
        <title>Comparative genomic study of the Penicillium genus elucidates a diverse pangenome and 15 lateral gene transfer events.</title>
        <authorList>
            <person name="Petersen C."/>
            <person name="Sorensen T."/>
            <person name="Nielsen M.R."/>
            <person name="Sondergaard T.E."/>
            <person name="Sorensen J.L."/>
            <person name="Fitzpatrick D.A."/>
            <person name="Frisvad J.C."/>
            <person name="Nielsen K.L."/>
        </authorList>
    </citation>
    <scope>NUCLEOTIDE SEQUENCE</scope>
    <source>
        <strain evidence="8">IBT 30069</strain>
    </source>
</reference>
<dbReference type="PANTHER" id="PTHR10314">
    <property type="entry name" value="CYSTATHIONINE BETA-SYNTHASE"/>
    <property type="match status" value="1"/>
</dbReference>
<dbReference type="AlphaFoldDB" id="A0A9W9G8D3"/>
<feature type="domain" description="Tryptophan synthase beta chain-like PALP" evidence="7">
    <location>
        <begin position="22"/>
        <end position="317"/>
    </location>
</feature>
<dbReference type="InterPro" id="IPR050214">
    <property type="entry name" value="Cys_Synth/Cystath_Beta-Synth"/>
</dbReference>
<comment type="cofactor">
    <cofactor evidence="1">
        <name>pyridoxal 5'-phosphate</name>
        <dbReference type="ChEBI" id="CHEBI:597326"/>
    </cofactor>
</comment>
<name>A0A9W9G8D3_9EURO</name>
<dbReference type="FunFam" id="3.40.50.1100:FF:000003">
    <property type="entry name" value="Cystathionine beta-synthase"/>
    <property type="match status" value="1"/>
</dbReference>
<evidence type="ECO:0000259" key="7">
    <source>
        <dbReference type="Pfam" id="PF00291"/>
    </source>
</evidence>